<dbReference type="InterPro" id="IPR036010">
    <property type="entry name" value="2Fe-2S_ferredoxin-like_sf"/>
</dbReference>
<dbReference type="Pfam" id="PF00175">
    <property type="entry name" value="NAD_binding_1"/>
    <property type="match status" value="1"/>
</dbReference>
<dbReference type="Proteomes" id="UP000035017">
    <property type="component" value="Unassembled WGS sequence"/>
</dbReference>
<dbReference type="PRINTS" id="PR00410">
    <property type="entry name" value="PHEHYDRXLASE"/>
</dbReference>
<evidence type="ECO:0000313" key="5">
    <source>
        <dbReference type="Proteomes" id="UP000035017"/>
    </source>
</evidence>
<dbReference type="PROSITE" id="PS51384">
    <property type="entry name" value="FAD_FR"/>
    <property type="match status" value="1"/>
</dbReference>
<dbReference type="InterPro" id="IPR047683">
    <property type="entry name" value="BenC-like_FAD_NAD-bd"/>
</dbReference>
<dbReference type="InterPro" id="IPR001433">
    <property type="entry name" value="OxRdtase_FAD/NAD-bd"/>
</dbReference>
<comment type="cofactor">
    <cofactor evidence="1">
        <name>[2Fe-2S] cluster</name>
        <dbReference type="ChEBI" id="CHEBI:190135"/>
    </cofactor>
</comment>
<feature type="domain" description="2Fe-2S ferredoxin-type" evidence="2">
    <location>
        <begin position="2"/>
        <end position="95"/>
    </location>
</feature>
<evidence type="ECO:0000256" key="1">
    <source>
        <dbReference type="ARBA" id="ARBA00034078"/>
    </source>
</evidence>
<dbReference type="GO" id="GO:0016491">
    <property type="term" value="F:oxidoreductase activity"/>
    <property type="evidence" value="ECO:0007669"/>
    <property type="project" value="InterPro"/>
</dbReference>
<evidence type="ECO:0000313" key="4">
    <source>
        <dbReference type="EMBL" id="KIQ00344.1"/>
    </source>
</evidence>
<dbReference type="CDD" id="cd06209">
    <property type="entry name" value="BenDO_FAD_NAD"/>
    <property type="match status" value="1"/>
</dbReference>
<feature type="domain" description="FAD-binding FR-type" evidence="3">
    <location>
        <begin position="102"/>
        <end position="202"/>
    </location>
</feature>
<dbReference type="CDD" id="cd00207">
    <property type="entry name" value="fer2"/>
    <property type="match status" value="1"/>
</dbReference>
<dbReference type="Gene3D" id="3.10.20.30">
    <property type="match status" value="1"/>
</dbReference>
<dbReference type="PROSITE" id="PS51085">
    <property type="entry name" value="2FE2S_FER_2"/>
    <property type="match status" value="1"/>
</dbReference>
<dbReference type="InterPro" id="IPR017927">
    <property type="entry name" value="FAD-bd_FR_type"/>
</dbReference>
<sequence>MPRVALNFEDGVTRFIECGANEVLVDAAYRARLNIPMDCRDGVCGTCKCKVEAGSFELGDYIEDALSDDERGQGFALSCQMRPSSDCVVSVPATSAMCKSGPAEYGASLIEVRPLSQTTLGFSLALDDPDALGFLPGQYVQVSVPGSDARRAYSFSSMVNDGRVDFLVRNIPGGLMSTYLSTKAKPGDRLTLKGPSGAFYLRELRRPSLFLAGGTGLAPFLAMLEHLSERNEQPQAVRLIYGVTRDVDLVEVPRLEALRAKLPSFTYDVCISDPESQAPLKGFVTDHFGAADLNGGECDVYLCGPPPMVEAVRRHFSTIGVTPAVFHYEKFNPAEAVQ</sequence>
<dbReference type="PROSITE" id="PS00197">
    <property type="entry name" value="2FE2S_FER_1"/>
    <property type="match status" value="1"/>
</dbReference>
<dbReference type="PANTHER" id="PTHR47354">
    <property type="entry name" value="NADH OXIDOREDUCTASE HCR"/>
    <property type="match status" value="1"/>
</dbReference>
<dbReference type="SUPFAM" id="SSF52343">
    <property type="entry name" value="Ferredoxin reductase-like, C-terminal NADP-linked domain"/>
    <property type="match status" value="1"/>
</dbReference>
<dbReference type="Gene3D" id="2.40.30.10">
    <property type="entry name" value="Translation factors"/>
    <property type="match status" value="1"/>
</dbReference>
<dbReference type="AlphaFoldDB" id="A0A0D0JXF6"/>
<dbReference type="SUPFAM" id="SSF54292">
    <property type="entry name" value="2Fe-2S ferredoxin-like"/>
    <property type="match status" value="1"/>
</dbReference>
<proteinExistence type="predicted"/>
<comment type="caution">
    <text evidence="4">The sequence shown here is derived from an EMBL/GenBank/DDBJ whole genome shotgun (WGS) entry which is preliminary data.</text>
</comment>
<dbReference type="InterPro" id="IPR001041">
    <property type="entry name" value="2Fe-2S_ferredoxin-type"/>
</dbReference>
<evidence type="ECO:0000259" key="2">
    <source>
        <dbReference type="PROSITE" id="PS51085"/>
    </source>
</evidence>
<dbReference type="GO" id="GO:0051537">
    <property type="term" value="F:2 iron, 2 sulfur cluster binding"/>
    <property type="evidence" value="ECO:0007669"/>
    <property type="project" value="InterPro"/>
</dbReference>
<dbReference type="InterPro" id="IPR050415">
    <property type="entry name" value="MRET"/>
</dbReference>
<accession>A0A0D0JXF6</accession>
<dbReference type="Pfam" id="PF00970">
    <property type="entry name" value="FAD_binding_6"/>
    <property type="match status" value="1"/>
</dbReference>
<dbReference type="InterPro" id="IPR039261">
    <property type="entry name" value="FNR_nucleotide-bd"/>
</dbReference>
<organism evidence="4 5">
    <name type="scientific">Agrobacterium tumefaciens</name>
    <dbReference type="NCBI Taxonomy" id="358"/>
    <lineage>
        <taxon>Bacteria</taxon>
        <taxon>Pseudomonadati</taxon>
        <taxon>Pseudomonadota</taxon>
        <taxon>Alphaproteobacteria</taxon>
        <taxon>Hyphomicrobiales</taxon>
        <taxon>Rhizobiaceae</taxon>
        <taxon>Rhizobium/Agrobacterium group</taxon>
        <taxon>Agrobacterium</taxon>
        <taxon>Agrobacterium tumefaciens complex</taxon>
    </lineage>
</organism>
<dbReference type="NCBIfam" id="NF040810">
    <property type="entry name" value="BenC"/>
    <property type="match status" value="1"/>
</dbReference>
<reference evidence="4 5" key="1">
    <citation type="submission" date="2014-12" db="EMBL/GenBank/DDBJ databases">
        <title>16Stimator: statistical estimation of ribosomal gene copy numbers from draft genome assemblies.</title>
        <authorList>
            <person name="Perisin M.A."/>
            <person name="Vetter M."/>
            <person name="Gilbert J.A."/>
            <person name="Bergelson J."/>
        </authorList>
    </citation>
    <scope>NUCLEOTIDE SEQUENCE [LARGE SCALE GENOMIC DNA]</scope>
    <source>
        <strain evidence="4 5">MEJ076</strain>
    </source>
</reference>
<dbReference type="Pfam" id="PF00111">
    <property type="entry name" value="Fer2"/>
    <property type="match status" value="1"/>
</dbReference>
<dbReference type="InterPro" id="IPR006058">
    <property type="entry name" value="2Fe2S_fd_BS"/>
</dbReference>
<name>A0A0D0JXF6_AGRTU</name>
<dbReference type="Gene3D" id="3.40.50.80">
    <property type="entry name" value="Nucleotide-binding domain of ferredoxin-NADP reductase (FNR) module"/>
    <property type="match status" value="1"/>
</dbReference>
<dbReference type="SUPFAM" id="SSF63380">
    <property type="entry name" value="Riboflavin synthase domain-like"/>
    <property type="match status" value="1"/>
</dbReference>
<dbReference type="InterPro" id="IPR017938">
    <property type="entry name" value="Riboflavin_synthase-like_b-brl"/>
</dbReference>
<protein>
    <submittedName>
        <fullName evidence="4">NADH oxidase</fullName>
    </submittedName>
</protein>
<dbReference type="InterPro" id="IPR008333">
    <property type="entry name" value="Cbr1-like_FAD-bd_dom"/>
</dbReference>
<gene>
    <name evidence="4" type="ORF">RU07_17460</name>
</gene>
<evidence type="ECO:0000259" key="3">
    <source>
        <dbReference type="PROSITE" id="PS51384"/>
    </source>
</evidence>
<dbReference type="PANTHER" id="PTHR47354:SF5">
    <property type="entry name" value="PROTEIN RFBI"/>
    <property type="match status" value="1"/>
</dbReference>
<dbReference type="InterPro" id="IPR012675">
    <property type="entry name" value="Beta-grasp_dom_sf"/>
</dbReference>
<dbReference type="PRINTS" id="PR00371">
    <property type="entry name" value="FPNCR"/>
</dbReference>
<dbReference type="InterPro" id="IPR001709">
    <property type="entry name" value="Flavoprot_Pyr_Nucl_cyt_Rdtase"/>
</dbReference>
<dbReference type="EMBL" id="JXQV01000021">
    <property type="protein sequence ID" value="KIQ00344.1"/>
    <property type="molecule type" value="Genomic_DNA"/>
</dbReference>